<sequence>MTVQQKPGYPNVSIKLYEDYDAWTDNRFVELAATFTTLTMRDGLYGRNEGILQFYDNKNMHMKMDGDQIVQISLSNANSKDVVTRLYGVKDSSVSVDSKGDNIIAFNLAPLHVVENVLFSRAFFANATETIQTMIDSIYQKRAEIKPKVEGINIYVPRVAWVNGITEYMDYVREIGISVDSETHAFVWEDISGINITDYKFLIDQKPRVMVVGDQKQVGSYVQHMEYGLAYDFTWLTKTNRNIRNPLTDVTIYSHSFNDKEIQRISIGEGTNTVVVSRSGGYSEMTYRNGYEEAFRLLTMAQYDGYATCKLVGDFTLTPGVKLNFGDRKNQFATDFYIDEVVHVITNNSSETHLYMFTNGKDLVPVEIEKIKNEIETITPPSDTTQPEAMGDKKGAQWDLDKLAEVVTRNAQGRKATGKCALYVRKALQAAQLQSFFAGGLGNANEMAKPLENMGWIAVGQNVKNVKKGDISIFMKTNTPLGSQYGHIAIFNGSQWVSDFIQNSVQPNSKDNLTYTVYRARYGYSAGGN</sequence>
<proteinExistence type="predicted"/>
<dbReference type="Gene3D" id="2.40.10.10">
    <property type="entry name" value="Trypsin-like serine proteases"/>
    <property type="match status" value="1"/>
</dbReference>
<gene>
    <name evidence="3" type="ORF">Henu6_gp15</name>
</gene>
<dbReference type="InterPro" id="IPR015180">
    <property type="entry name" value="Phage_T4_Gp27_C"/>
</dbReference>
<organism evidence="3 4">
    <name type="scientific">Acinetobacter phage Henu6</name>
    <dbReference type="NCBI Taxonomy" id="2500136"/>
    <lineage>
        <taxon>Viruses</taxon>
        <taxon>Duplodnaviria</taxon>
        <taxon>Heunggongvirae</taxon>
        <taxon>Uroviricota</taxon>
        <taxon>Caudoviricetes</taxon>
        <taxon>Pantevenvirales</taxon>
        <taxon>Straboviridae</taxon>
        <taxon>Twarogvirinae</taxon>
        <taxon>Zedzedvirus</taxon>
        <taxon>Zedzedvirus zz1</taxon>
    </lineage>
</organism>
<dbReference type="InterPro" id="IPR043083">
    <property type="entry name" value="Gp27_dom3"/>
</dbReference>
<feature type="domain" description="Bacteriophage T4 Gp27 baseplate hub C-terminal" evidence="1">
    <location>
        <begin position="202"/>
        <end position="374"/>
    </location>
</feature>
<dbReference type="Pfam" id="PF09097">
    <property type="entry name" value="Phage-tail_1"/>
    <property type="match status" value="1"/>
</dbReference>
<dbReference type="Proteomes" id="UP000289169">
    <property type="component" value="Segment"/>
</dbReference>
<protein>
    <submittedName>
        <fullName evidence="3">Baseplate hub subunit</fullName>
    </submittedName>
</protein>
<dbReference type="Gene3D" id="2.40.30.150">
    <property type="entry name" value="Bacteriophage T4, Gp27, baseplate hub, domain 3"/>
    <property type="match status" value="1"/>
</dbReference>
<dbReference type="Gene3D" id="3.90.1720.10">
    <property type="entry name" value="endopeptidase domain like (from Nostoc punctiforme)"/>
    <property type="match status" value="1"/>
</dbReference>
<dbReference type="EMBL" id="MK240351">
    <property type="protein sequence ID" value="QAU03868.1"/>
    <property type="molecule type" value="Genomic_DNA"/>
</dbReference>
<dbReference type="InterPro" id="IPR043504">
    <property type="entry name" value="Peptidase_S1_PA_chymotrypsin"/>
</dbReference>
<evidence type="ECO:0000259" key="2">
    <source>
        <dbReference type="Pfam" id="PF09097"/>
    </source>
</evidence>
<dbReference type="Gene3D" id="3.55.50.20">
    <property type="match status" value="1"/>
</dbReference>
<dbReference type="Pfam" id="PF09096">
    <property type="entry name" value="Phage-tail_2"/>
    <property type="match status" value="1"/>
</dbReference>
<accession>A0A410T558</accession>
<dbReference type="InterPro" id="IPR043085">
    <property type="entry name" value="Gp27_dom2"/>
</dbReference>
<evidence type="ECO:0000313" key="4">
    <source>
        <dbReference type="Proteomes" id="UP000289169"/>
    </source>
</evidence>
<feature type="domain" description="Bacteriophage T4 Gp27 baseplate hub N-terminal" evidence="2">
    <location>
        <begin position="5"/>
        <end position="199"/>
    </location>
</feature>
<dbReference type="Gene3D" id="3.30.1920.40">
    <property type="match status" value="1"/>
</dbReference>
<name>A0A410T558_9CAUD</name>
<reference evidence="3 4" key="1">
    <citation type="submission" date="2018-11" db="EMBL/GenBank/DDBJ databases">
        <authorList>
            <person name="Teng T."/>
        </authorList>
    </citation>
    <scope>NUCLEOTIDE SEQUENCE [LARGE SCALE GENOMIC DNA]</scope>
</reference>
<dbReference type="GO" id="GO:0098025">
    <property type="term" value="C:virus tail, baseplate"/>
    <property type="evidence" value="ECO:0007669"/>
    <property type="project" value="InterPro"/>
</dbReference>
<evidence type="ECO:0000259" key="1">
    <source>
        <dbReference type="Pfam" id="PF09096"/>
    </source>
</evidence>
<dbReference type="InterPro" id="IPR015181">
    <property type="entry name" value="Phage_T4_Gp27_N"/>
</dbReference>
<dbReference type="SUPFAM" id="SSF69279">
    <property type="entry name" value="Phage tail proteins"/>
    <property type="match status" value="2"/>
</dbReference>
<dbReference type="InterPro" id="IPR043084">
    <property type="entry name" value="Gp27_dom4"/>
</dbReference>
<evidence type="ECO:0000313" key="3">
    <source>
        <dbReference type="EMBL" id="QAU03868.1"/>
    </source>
</evidence>